<dbReference type="SUPFAM" id="SSF51261">
    <property type="entry name" value="Duplicated hybrid motif"/>
    <property type="match status" value="1"/>
</dbReference>
<dbReference type="Gene3D" id="2.70.70.10">
    <property type="entry name" value="Glucose Permease (Domain IIA)"/>
    <property type="match status" value="1"/>
</dbReference>
<feature type="domain" description="LysM" evidence="1">
    <location>
        <begin position="150"/>
        <end position="199"/>
    </location>
</feature>
<dbReference type="CDD" id="cd00118">
    <property type="entry name" value="LysM"/>
    <property type="match status" value="2"/>
</dbReference>
<feature type="domain" description="LysM" evidence="1">
    <location>
        <begin position="100"/>
        <end position="144"/>
    </location>
</feature>
<dbReference type="InterPro" id="IPR011055">
    <property type="entry name" value="Dup_hybrid_motif"/>
</dbReference>
<protein>
    <recommendedName>
        <fullName evidence="1">LysM domain-containing protein</fullName>
    </recommendedName>
</protein>
<dbReference type="Proteomes" id="UP000178587">
    <property type="component" value="Unassembled WGS sequence"/>
</dbReference>
<evidence type="ECO:0000313" key="2">
    <source>
        <dbReference type="EMBL" id="OGG76236.1"/>
    </source>
</evidence>
<dbReference type="STRING" id="1798507.A3A34_03315"/>
<evidence type="ECO:0000313" key="3">
    <source>
        <dbReference type="Proteomes" id="UP000178587"/>
    </source>
</evidence>
<organism evidence="2 3">
    <name type="scientific">Candidatus Kaiserbacteria bacterium RIFCSPLOWO2_01_FULL_50_24</name>
    <dbReference type="NCBI Taxonomy" id="1798507"/>
    <lineage>
        <taxon>Bacteria</taxon>
        <taxon>Candidatus Kaiseribacteriota</taxon>
    </lineage>
</organism>
<dbReference type="InterPro" id="IPR050570">
    <property type="entry name" value="Cell_wall_metabolism_enzyme"/>
</dbReference>
<accession>A0A1F6ERJ2</accession>
<dbReference type="InterPro" id="IPR018392">
    <property type="entry name" value="LysM"/>
</dbReference>
<dbReference type="SMART" id="SM00257">
    <property type="entry name" value="LysM"/>
    <property type="match status" value="2"/>
</dbReference>
<dbReference type="InterPro" id="IPR036779">
    <property type="entry name" value="LysM_dom_sf"/>
</dbReference>
<reference evidence="2 3" key="1">
    <citation type="journal article" date="2016" name="Nat. Commun.">
        <title>Thousands of microbial genomes shed light on interconnected biogeochemical processes in an aquifer system.</title>
        <authorList>
            <person name="Anantharaman K."/>
            <person name="Brown C.T."/>
            <person name="Hug L.A."/>
            <person name="Sharon I."/>
            <person name="Castelle C.J."/>
            <person name="Probst A.J."/>
            <person name="Thomas B.C."/>
            <person name="Singh A."/>
            <person name="Wilkins M.J."/>
            <person name="Karaoz U."/>
            <person name="Brodie E.L."/>
            <person name="Williams K.H."/>
            <person name="Hubbard S.S."/>
            <person name="Banfield J.F."/>
        </authorList>
    </citation>
    <scope>NUCLEOTIDE SEQUENCE [LARGE SCALE GENOMIC DNA]</scope>
</reference>
<dbReference type="Pfam" id="PF01476">
    <property type="entry name" value="LysM"/>
    <property type="match status" value="2"/>
</dbReference>
<dbReference type="GO" id="GO:0004222">
    <property type="term" value="F:metalloendopeptidase activity"/>
    <property type="evidence" value="ECO:0007669"/>
    <property type="project" value="TreeGrafter"/>
</dbReference>
<dbReference type="PANTHER" id="PTHR21666:SF270">
    <property type="entry name" value="MUREIN HYDROLASE ACTIVATOR ENVC"/>
    <property type="match status" value="1"/>
</dbReference>
<dbReference type="Gene3D" id="3.10.350.10">
    <property type="entry name" value="LysM domain"/>
    <property type="match status" value="2"/>
</dbReference>
<comment type="caution">
    <text evidence="2">The sequence shown here is derived from an EMBL/GenBank/DDBJ whole genome shotgun (WGS) entry which is preliminary data.</text>
</comment>
<dbReference type="AlphaFoldDB" id="A0A1F6ERJ2"/>
<dbReference type="PANTHER" id="PTHR21666">
    <property type="entry name" value="PEPTIDASE-RELATED"/>
    <property type="match status" value="1"/>
</dbReference>
<evidence type="ECO:0000259" key="1">
    <source>
        <dbReference type="PROSITE" id="PS51782"/>
    </source>
</evidence>
<gene>
    <name evidence="2" type="ORF">A3A34_03315</name>
</gene>
<dbReference type="PROSITE" id="PS51782">
    <property type="entry name" value="LYSM"/>
    <property type="match status" value="2"/>
</dbReference>
<dbReference type="EMBL" id="MFLU01000001">
    <property type="protein sequence ID" value="OGG76236.1"/>
    <property type="molecule type" value="Genomic_DNA"/>
</dbReference>
<dbReference type="Pfam" id="PF01551">
    <property type="entry name" value="Peptidase_M23"/>
    <property type="match status" value="1"/>
</dbReference>
<name>A0A1F6ERJ2_9BACT</name>
<proteinExistence type="predicted"/>
<dbReference type="InterPro" id="IPR016047">
    <property type="entry name" value="M23ase_b-sheet_dom"/>
</dbReference>
<dbReference type="CDD" id="cd12797">
    <property type="entry name" value="M23_peptidase"/>
    <property type="match status" value="1"/>
</dbReference>
<sequence>MLVGVLVPSLASAGILTDFLADILGDVKEKTSSFAESAEGASRDVSIQTLSLLQPAMNSNPTAGRGGGDITIVDSSAVVSMEGPSGTIADIERAKNATISIYVVRQGDTLSEIAELFGVSVNTIAWANNMSRSSTLKVGQTLTILPVTGIKYTIKKGDTLSSIAKKFDGDAAEIVSYNGLGDTLVVGTMIIIPNGEVAVPVASTPSSRIEARGPSVSYDGYYIRPITGGVRSQGIHGYNGVDLAVTAGTLIVASASGDVIISREGGWNGGYGNYVVIRHANGTQTLYAHNSRNAVGIGEPVVQGQVIAYVGATGRATGPHIHFEIRGGPRNPF</sequence>